<proteinExistence type="predicted"/>
<dbReference type="InterPro" id="IPR003010">
    <property type="entry name" value="C-N_Hydrolase"/>
</dbReference>
<dbReference type="InterPro" id="IPR036526">
    <property type="entry name" value="C-N_Hydrolase_sf"/>
</dbReference>
<name>A0ABZ0GKK3_9GAMM</name>
<dbReference type="RefSeq" id="WP_348395217.1">
    <property type="nucleotide sequence ID" value="NZ_CP136600.1"/>
</dbReference>
<dbReference type="InterPro" id="IPR050345">
    <property type="entry name" value="Aliph_Amidase/BUP"/>
</dbReference>
<evidence type="ECO:0000259" key="2">
    <source>
        <dbReference type="PROSITE" id="PS50263"/>
    </source>
</evidence>
<dbReference type="CDD" id="cd07197">
    <property type="entry name" value="nitrilase"/>
    <property type="match status" value="1"/>
</dbReference>
<reference evidence="3 4" key="1">
    <citation type="submission" date="2023-09" db="EMBL/GenBank/DDBJ databases">
        <authorList>
            <person name="Qi X."/>
        </authorList>
    </citation>
    <scope>NUCLEOTIDE SEQUENCE [LARGE SCALE GENOMIC DNA]</scope>
    <source>
        <strain evidence="3 4">S1-1</strain>
    </source>
</reference>
<feature type="domain" description="CN hydrolase" evidence="2">
    <location>
        <begin position="4"/>
        <end position="246"/>
    </location>
</feature>
<dbReference type="PANTHER" id="PTHR43674:SF2">
    <property type="entry name" value="BETA-UREIDOPROPIONASE"/>
    <property type="match status" value="1"/>
</dbReference>
<evidence type="ECO:0000256" key="1">
    <source>
        <dbReference type="ARBA" id="ARBA00022801"/>
    </source>
</evidence>
<dbReference type="Proteomes" id="UP001301442">
    <property type="component" value="Chromosome"/>
</dbReference>
<protein>
    <submittedName>
        <fullName evidence="3">Carbon-nitrogen hydrolase family protein</fullName>
    </submittedName>
</protein>
<gene>
    <name evidence="3" type="ORF">RI844_13605</name>
</gene>
<dbReference type="EMBL" id="CP136600">
    <property type="protein sequence ID" value="WOH36404.1"/>
    <property type="molecule type" value="Genomic_DNA"/>
</dbReference>
<keyword evidence="4" id="KW-1185">Reference proteome</keyword>
<dbReference type="Pfam" id="PF00795">
    <property type="entry name" value="CN_hydrolase"/>
    <property type="match status" value="1"/>
</dbReference>
<dbReference type="SUPFAM" id="SSF56317">
    <property type="entry name" value="Carbon-nitrogen hydrolase"/>
    <property type="match status" value="1"/>
</dbReference>
<dbReference type="Gene3D" id="3.60.110.10">
    <property type="entry name" value="Carbon-nitrogen hydrolase"/>
    <property type="match status" value="1"/>
</dbReference>
<accession>A0ABZ0GKK3</accession>
<dbReference type="GO" id="GO:0016787">
    <property type="term" value="F:hydrolase activity"/>
    <property type="evidence" value="ECO:0007669"/>
    <property type="project" value="UniProtKB-KW"/>
</dbReference>
<sequence>MPNLKIAVAQVASVKGDVDENISTHLKAVKKASELGVSYVVFPELSLTGYEPEIAAHLAFSSDDKRLKPLIASAIKYNIKIGVGAPLQSNGLPKIGLIVISELGAVDTYEKMHLHSGEEVYFNYGTNHKLITIGNTKIANAICADTNNTNHVHTCSELGASVYVAGVLITAGGYDADTAVMADYAKKYNILVAMANHNQPTGNWVPTGKSAIWSNTGLLASASENENALVVAEKLNDKWSGHVFEI</sequence>
<keyword evidence="1 3" id="KW-0378">Hydrolase</keyword>
<organism evidence="3 4">
    <name type="scientific">Thalassotalea fonticola</name>
    <dbReference type="NCBI Taxonomy" id="3065649"/>
    <lineage>
        <taxon>Bacteria</taxon>
        <taxon>Pseudomonadati</taxon>
        <taxon>Pseudomonadota</taxon>
        <taxon>Gammaproteobacteria</taxon>
        <taxon>Alteromonadales</taxon>
        <taxon>Colwelliaceae</taxon>
        <taxon>Thalassotalea</taxon>
    </lineage>
</organism>
<evidence type="ECO:0000313" key="4">
    <source>
        <dbReference type="Proteomes" id="UP001301442"/>
    </source>
</evidence>
<dbReference type="PROSITE" id="PS50263">
    <property type="entry name" value="CN_HYDROLASE"/>
    <property type="match status" value="1"/>
</dbReference>
<evidence type="ECO:0000313" key="3">
    <source>
        <dbReference type="EMBL" id="WOH36404.1"/>
    </source>
</evidence>
<dbReference type="PANTHER" id="PTHR43674">
    <property type="entry name" value="NITRILASE C965.09-RELATED"/>
    <property type="match status" value="1"/>
</dbReference>